<evidence type="ECO:0000313" key="10">
    <source>
        <dbReference type="Proteomes" id="UP001365128"/>
    </source>
</evidence>
<evidence type="ECO:0000256" key="7">
    <source>
        <dbReference type="SAM" id="MobiDB-lite"/>
    </source>
</evidence>
<keyword evidence="3" id="KW-0479">Metal-binding</keyword>
<comment type="caution">
    <text evidence="9">The sequence shown here is derived from an EMBL/GenBank/DDBJ whole genome shotgun (WGS) entry which is preliminary data.</text>
</comment>
<evidence type="ECO:0000256" key="6">
    <source>
        <dbReference type="ARBA" id="ARBA00037847"/>
    </source>
</evidence>
<comment type="subcellular location">
    <subcellularLocation>
        <location evidence="6">Endomembrane system</location>
        <topology evidence="6">Single-pass membrane protein</topology>
    </subcellularLocation>
</comment>
<dbReference type="EMBL" id="JBBPDW010000017">
    <property type="protein sequence ID" value="KAK7545692.1"/>
    <property type="molecule type" value="Genomic_DNA"/>
</dbReference>
<feature type="domain" description="Cysteine-rich transmembrane" evidence="8">
    <location>
        <begin position="56"/>
        <end position="94"/>
    </location>
</feature>
<proteinExistence type="inferred from homology"/>
<dbReference type="InterPro" id="IPR051671">
    <property type="entry name" value="CYSTM1_HM_Tolerance"/>
</dbReference>
<keyword evidence="10" id="KW-1185">Reference proteome</keyword>
<feature type="region of interest" description="Disordered" evidence="7">
    <location>
        <begin position="1"/>
        <end position="47"/>
    </location>
</feature>
<keyword evidence="4" id="KW-1133">Transmembrane helix</keyword>
<accession>A0ABR1MCF5</accession>
<dbReference type="Pfam" id="PF12734">
    <property type="entry name" value="CYSTM"/>
    <property type="match status" value="1"/>
</dbReference>
<dbReference type="PANTHER" id="PTHR35470">
    <property type="entry name" value="CADMIUM TOLERANT 3"/>
    <property type="match status" value="1"/>
</dbReference>
<evidence type="ECO:0000256" key="2">
    <source>
        <dbReference type="ARBA" id="ARBA00022692"/>
    </source>
</evidence>
<gene>
    <name evidence="9" type="ORF">IWX46DRAFT_581345</name>
</gene>
<feature type="compositionally biased region" description="Pro residues" evidence="7">
    <location>
        <begin position="12"/>
        <end position="23"/>
    </location>
</feature>
<feature type="compositionally biased region" description="Low complexity" evidence="7">
    <location>
        <begin position="24"/>
        <end position="35"/>
    </location>
</feature>
<feature type="region of interest" description="Disordered" evidence="7">
    <location>
        <begin position="116"/>
        <end position="137"/>
    </location>
</feature>
<feature type="compositionally biased region" description="Basic and acidic residues" evidence="7">
    <location>
        <begin position="126"/>
        <end position="137"/>
    </location>
</feature>
<reference evidence="9 10" key="1">
    <citation type="submission" date="2024-04" db="EMBL/GenBank/DDBJ databases">
        <title>Phyllosticta paracitricarpa is synonymous to the EU quarantine fungus P. citricarpa based on phylogenomic analyses.</title>
        <authorList>
            <consortium name="Lawrence Berkeley National Laboratory"/>
            <person name="Van Ingen-Buijs V.A."/>
            <person name="Van Westerhoven A.C."/>
            <person name="Haridas S."/>
            <person name="Skiadas P."/>
            <person name="Martin F."/>
            <person name="Groenewald J.Z."/>
            <person name="Crous P.W."/>
            <person name="Seidl M.F."/>
        </authorList>
    </citation>
    <scope>NUCLEOTIDE SEQUENCE [LARGE SCALE GENOMIC DNA]</scope>
    <source>
        <strain evidence="9 10">CBS 122670</strain>
    </source>
</reference>
<name>A0ABR1MCF5_9PEZI</name>
<feature type="compositionally biased region" description="Low complexity" evidence="7">
    <location>
        <begin position="116"/>
        <end position="125"/>
    </location>
</feature>
<protein>
    <recommendedName>
        <fullName evidence="8">Cysteine-rich transmembrane domain-containing protein</fullName>
    </recommendedName>
</protein>
<comment type="similarity">
    <text evidence="1">Belongs to the CYSTM1 family.</text>
</comment>
<evidence type="ECO:0000313" key="9">
    <source>
        <dbReference type="EMBL" id="KAK7545692.1"/>
    </source>
</evidence>
<dbReference type="InterPro" id="IPR028144">
    <property type="entry name" value="CYSTM_dom"/>
</dbReference>
<sequence>MSNQGYYQGGPQYPPQSYGPPQPGYGQPPYGGYPQQPVPSPTSPWIQAPSLTRSVQMQYQQGPPQQVIVKEKKDRGCLGTCLAVLCCCFVCEEGLRRGVLLSAPCRNRPTAFVRRSPNIRNSRPSLRLDKDRLPDPS</sequence>
<dbReference type="PANTHER" id="PTHR35470:SF6">
    <property type="entry name" value="PROTEIN CYSTEINE-RICH TRANSMEMBRANE MODULE 2"/>
    <property type="match status" value="1"/>
</dbReference>
<evidence type="ECO:0000256" key="4">
    <source>
        <dbReference type="ARBA" id="ARBA00022989"/>
    </source>
</evidence>
<organism evidence="9 10">
    <name type="scientific">Phyllosticta citricarpa</name>
    <dbReference type="NCBI Taxonomy" id="55181"/>
    <lineage>
        <taxon>Eukaryota</taxon>
        <taxon>Fungi</taxon>
        <taxon>Dikarya</taxon>
        <taxon>Ascomycota</taxon>
        <taxon>Pezizomycotina</taxon>
        <taxon>Dothideomycetes</taxon>
        <taxon>Dothideomycetes incertae sedis</taxon>
        <taxon>Botryosphaeriales</taxon>
        <taxon>Phyllostictaceae</taxon>
        <taxon>Phyllosticta</taxon>
    </lineage>
</organism>
<keyword evidence="2" id="KW-0812">Transmembrane</keyword>
<dbReference type="Proteomes" id="UP001365128">
    <property type="component" value="Unassembled WGS sequence"/>
</dbReference>
<evidence type="ECO:0000256" key="3">
    <source>
        <dbReference type="ARBA" id="ARBA00022723"/>
    </source>
</evidence>
<evidence type="ECO:0000256" key="1">
    <source>
        <dbReference type="ARBA" id="ARBA00009444"/>
    </source>
</evidence>
<evidence type="ECO:0000256" key="5">
    <source>
        <dbReference type="ARBA" id="ARBA00023136"/>
    </source>
</evidence>
<keyword evidence="5" id="KW-0472">Membrane</keyword>
<feature type="compositionally biased region" description="Low complexity" evidence="7">
    <location>
        <begin position="1"/>
        <end position="11"/>
    </location>
</feature>
<evidence type="ECO:0000259" key="8">
    <source>
        <dbReference type="Pfam" id="PF12734"/>
    </source>
</evidence>